<dbReference type="GO" id="GO:0005789">
    <property type="term" value="C:endoplasmic reticulum membrane"/>
    <property type="evidence" value="ECO:0007669"/>
    <property type="project" value="UniProtKB-SubCell"/>
</dbReference>
<evidence type="ECO:0000256" key="4">
    <source>
        <dbReference type="ARBA" id="ARBA00004872"/>
    </source>
</evidence>
<keyword evidence="16" id="KW-0560">Oxidoreductase</keyword>
<dbReference type="SMART" id="SM01117">
    <property type="entry name" value="Cyt-b5"/>
    <property type="match status" value="1"/>
</dbReference>
<proteinExistence type="inferred from homology"/>
<evidence type="ECO:0000256" key="20">
    <source>
        <dbReference type="ARBA" id="ARBA00023160"/>
    </source>
</evidence>
<comment type="pathway">
    <text evidence="27">Sphingolipid metabolism; galactosylceramide biosynthesis.</text>
</comment>
<dbReference type="GO" id="GO:0080132">
    <property type="term" value="F:fatty acid 2-hydroxylase activity"/>
    <property type="evidence" value="ECO:0007669"/>
    <property type="project" value="InterPro"/>
</dbReference>
<keyword evidence="13" id="KW-0492">Microsome</keyword>
<comment type="similarity">
    <text evidence="30">Belongs to the cytochrome b5 family.</text>
</comment>
<dbReference type="Proteomes" id="UP000248482">
    <property type="component" value="Unplaced"/>
</dbReference>
<keyword evidence="12" id="KW-0862">Zinc</keyword>
<evidence type="ECO:0000256" key="10">
    <source>
        <dbReference type="ARBA" id="ARBA00022824"/>
    </source>
</evidence>
<gene>
    <name evidence="34" type="primary">LOC111153000</name>
</gene>
<keyword evidence="11" id="KW-0276">Fatty acid metabolism</keyword>
<feature type="compositionally biased region" description="Low complexity" evidence="31">
    <location>
        <begin position="45"/>
        <end position="58"/>
    </location>
</feature>
<sequence length="498" mass="56170">MSVHAATCERKSCSACLCPSPSLSSRHGTHLADAPYTCLGPPGWQPAAGGPPSSGRWGFPLANEEEGASGLGQRPAERPMGGRHANEQVRWRTARQDCPGSRDVRGELGCRRAEVRASSCELRSPAMAPAPPPAVSFSPAEVQRRLAAGACWVRCGARLYDLTGFVRHHPGGEQLLRARAGEDVSADLDGPPHRHSANARRWLEQYYVGELKGDPQGSVENGTVTSANTQKTDPWMEPKLKAMDWDKDLVDWQKPLLWQVGHLGEKYDEWVHQPVIRPIRLFHSDLIEALSKSVWYNVPIIWMPLMLYFSWSHYRTLAQGNVRLFESFSTEYSVALPQSAFPGFFVMGVLLWSLLEYLIHRFLFHMKPPRDSHYLIMLHFVLHGQHHKAPFDESRLVFPPVPASLGIAFFYIILRLLLPEAVGGIMFAGGLLGYIIYDMIHYYLHFGSPHKGSYLYNMKAYHAKHHFAHQKSGYGISSKLWDHFFHTLIPEEPHLKMQ</sequence>
<dbReference type="InterPro" id="IPR018506">
    <property type="entry name" value="Cyt_B5_heme-BS"/>
</dbReference>
<keyword evidence="17 30" id="KW-0408">Iron</keyword>
<evidence type="ECO:0000313" key="34">
    <source>
        <dbReference type="RefSeq" id="XP_022367506.1"/>
    </source>
</evidence>
<dbReference type="Gene3D" id="3.10.120.10">
    <property type="entry name" value="Cytochrome b5-like heme/steroid binding domain"/>
    <property type="match status" value="1"/>
</dbReference>
<keyword evidence="10" id="KW-0256">Endoplasmic reticulum</keyword>
<evidence type="ECO:0000256" key="24">
    <source>
        <dbReference type="ARBA" id="ARBA00052862"/>
    </source>
</evidence>
<dbReference type="PANTHER" id="PTHR12863">
    <property type="entry name" value="FATTY ACID HYDROXYLASE"/>
    <property type="match status" value="1"/>
</dbReference>
<dbReference type="OrthoDB" id="2204368at2759"/>
<comment type="catalytic activity">
    <reaction evidence="22">
        <text>a 1,2-saturated fatty acid + 2 Fe(II)-[cytochrome b5] + O2 + 2 H(+) = a (R)-2-hydroxy fatty acid + 2 Fe(III)-[cytochrome b5] + H2O</text>
        <dbReference type="Rhea" id="RHEA:38855"/>
        <dbReference type="Rhea" id="RHEA-COMP:10438"/>
        <dbReference type="Rhea" id="RHEA-COMP:10439"/>
        <dbReference type="ChEBI" id="CHEBI:15377"/>
        <dbReference type="ChEBI" id="CHEBI:15378"/>
        <dbReference type="ChEBI" id="CHEBI:15379"/>
        <dbReference type="ChEBI" id="CHEBI:29033"/>
        <dbReference type="ChEBI" id="CHEBI:29034"/>
        <dbReference type="ChEBI" id="CHEBI:76177"/>
        <dbReference type="ChEBI" id="CHEBI:83955"/>
    </reaction>
    <physiologicalReaction direction="left-to-right" evidence="22">
        <dbReference type="Rhea" id="RHEA:38856"/>
    </physiologicalReaction>
</comment>
<evidence type="ECO:0000256" key="28">
    <source>
        <dbReference type="ARBA" id="ARBA00069158"/>
    </source>
</evidence>
<dbReference type="PRINTS" id="PR00363">
    <property type="entry name" value="CYTOCHROMEB5"/>
</dbReference>
<evidence type="ECO:0000256" key="5">
    <source>
        <dbReference type="ARBA" id="ARBA00005747"/>
    </source>
</evidence>
<accession>A0A2Y9K2T1</accession>
<dbReference type="Pfam" id="PF04116">
    <property type="entry name" value="FA_hydroxylase"/>
    <property type="match status" value="1"/>
</dbReference>
<evidence type="ECO:0000256" key="26">
    <source>
        <dbReference type="ARBA" id="ARBA00054885"/>
    </source>
</evidence>
<dbReference type="STRING" id="391180.A0A2Y9K2T1"/>
<evidence type="ECO:0000256" key="12">
    <source>
        <dbReference type="ARBA" id="ARBA00022833"/>
    </source>
</evidence>
<dbReference type="Pfam" id="PF00173">
    <property type="entry name" value="Cyt-b5"/>
    <property type="match status" value="1"/>
</dbReference>
<keyword evidence="15 30" id="KW-1133">Transmembrane helix</keyword>
<dbReference type="InterPro" id="IPR001199">
    <property type="entry name" value="Cyt_B5-like_heme/steroid-bd"/>
</dbReference>
<organism evidence="33 34">
    <name type="scientific">Enhydra lutris kenyoni</name>
    <name type="common">northern sea otter</name>
    <dbReference type="NCBI Taxonomy" id="391180"/>
    <lineage>
        <taxon>Eukaryota</taxon>
        <taxon>Metazoa</taxon>
        <taxon>Chordata</taxon>
        <taxon>Craniata</taxon>
        <taxon>Vertebrata</taxon>
        <taxon>Euteleostomi</taxon>
        <taxon>Mammalia</taxon>
        <taxon>Eutheria</taxon>
        <taxon>Laurasiatheria</taxon>
        <taxon>Carnivora</taxon>
        <taxon>Caniformia</taxon>
        <taxon>Musteloidea</taxon>
        <taxon>Mustelidae</taxon>
        <taxon>Lutrinae</taxon>
        <taxon>Enhydra</taxon>
    </lineage>
</organism>
<evidence type="ECO:0000256" key="17">
    <source>
        <dbReference type="ARBA" id="ARBA00023004"/>
    </source>
</evidence>
<dbReference type="GO" id="GO:0046513">
    <property type="term" value="P:ceramide biosynthetic process"/>
    <property type="evidence" value="ECO:0007669"/>
    <property type="project" value="UniProtKB-ARBA"/>
</dbReference>
<evidence type="ECO:0000256" key="8">
    <source>
        <dbReference type="ARBA" id="ARBA00022692"/>
    </source>
</evidence>
<evidence type="ECO:0000256" key="27">
    <source>
        <dbReference type="ARBA" id="ARBA00060649"/>
    </source>
</evidence>
<comment type="catalytic activity">
    <reaction evidence="25">
        <text>tetracosanoate + 2 Fe(II)-[cytochrome b5] + O2 + 2 H(+) = (R)-2-hydroxytetracosanoate + 2 Fe(III)-[cytochrome b5] + H2O</text>
        <dbReference type="Rhea" id="RHEA:38559"/>
        <dbReference type="Rhea" id="RHEA-COMP:10438"/>
        <dbReference type="Rhea" id="RHEA-COMP:10439"/>
        <dbReference type="ChEBI" id="CHEBI:15377"/>
        <dbReference type="ChEBI" id="CHEBI:15378"/>
        <dbReference type="ChEBI" id="CHEBI:15379"/>
        <dbReference type="ChEBI" id="CHEBI:29033"/>
        <dbReference type="ChEBI" id="CHEBI:29034"/>
        <dbReference type="ChEBI" id="CHEBI:31014"/>
        <dbReference type="ChEBI" id="CHEBI:75935"/>
    </reaction>
    <physiologicalReaction direction="left-to-right" evidence="25">
        <dbReference type="Rhea" id="RHEA:38560"/>
    </physiologicalReaction>
</comment>
<evidence type="ECO:0000256" key="29">
    <source>
        <dbReference type="ARBA" id="ARBA00078148"/>
    </source>
</evidence>
<evidence type="ECO:0000256" key="7">
    <source>
        <dbReference type="ARBA" id="ARBA00022617"/>
    </source>
</evidence>
<reference evidence="34" key="1">
    <citation type="submission" date="2025-08" db="UniProtKB">
        <authorList>
            <consortium name="RefSeq"/>
        </authorList>
    </citation>
    <scope>IDENTIFICATION</scope>
    <source>
        <tissue evidence="34">Blood</tissue>
    </source>
</reference>
<keyword evidence="9 30" id="KW-0479">Metal-binding</keyword>
<keyword evidence="20" id="KW-0275">Fatty acid biosynthesis</keyword>
<feature type="domain" description="Cytochrome b5 heme-binding" evidence="32">
    <location>
        <begin position="134"/>
        <end position="212"/>
    </location>
</feature>
<dbReference type="InterPro" id="IPR006694">
    <property type="entry name" value="Fatty_acid_hydroxylase"/>
</dbReference>
<evidence type="ECO:0000256" key="16">
    <source>
        <dbReference type="ARBA" id="ARBA00023002"/>
    </source>
</evidence>
<dbReference type="RefSeq" id="XP_022367506.1">
    <property type="nucleotide sequence ID" value="XM_022511798.1"/>
</dbReference>
<dbReference type="InterPro" id="IPR036400">
    <property type="entry name" value="Cyt_B5-like_heme/steroid_sf"/>
</dbReference>
<evidence type="ECO:0000259" key="32">
    <source>
        <dbReference type="PROSITE" id="PS50255"/>
    </source>
</evidence>
<evidence type="ECO:0000256" key="30">
    <source>
        <dbReference type="RuleBase" id="RU362121"/>
    </source>
</evidence>
<evidence type="ECO:0000256" key="2">
    <source>
        <dbReference type="ARBA" id="ARBA00004154"/>
    </source>
</evidence>
<keyword evidence="8 30" id="KW-0812">Transmembrane</keyword>
<evidence type="ECO:0000256" key="11">
    <source>
        <dbReference type="ARBA" id="ARBA00022832"/>
    </source>
</evidence>
<comment type="function">
    <text evidence="26">Catalyzes the hydroxylation of free fatty acids at the C-2 position to produce 2-hydroxy fatty acids, which are building blocks of sphingolipids and glycosphingolipids common in neural tissue and epidermis. FA2H is stereospecific for the production of (R)-2-hydroxy fatty acids. Plays an essential role in the synthesis of galactosphingolipids of the myelin sheath. Responsible for the synthesis of sphingolipids and glycosphingolipids involved in the formation of epidermal lamellar bodies critical for skin permeability barrier. Participates in the synthesis of glycosphingolipids and a fraction of type II wax diesters in sebaceous gland, specifically regulating hair follicle homeostasis. Involved in the synthesis of sphingolipids of plasma membrane rafts, controlling lipid raft mobility and trafficking of raft-associated proteins.</text>
</comment>
<dbReference type="GO" id="GO:0005506">
    <property type="term" value="F:iron ion binding"/>
    <property type="evidence" value="ECO:0007669"/>
    <property type="project" value="InterPro"/>
</dbReference>
<keyword evidence="14" id="KW-0746">Sphingolipid metabolism</keyword>
<evidence type="ECO:0000256" key="25">
    <source>
        <dbReference type="ARBA" id="ARBA00053017"/>
    </source>
</evidence>
<evidence type="ECO:0000256" key="9">
    <source>
        <dbReference type="ARBA" id="ARBA00022723"/>
    </source>
</evidence>
<evidence type="ECO:0000256" key="13">
    <source>
        <dbReference type="ARBA" id="ARBA00022848"/>
    </source>
</evidence>
<name>A0A2Y9K2T1_ENHLU</name>
<dbReference type="SUPFAM" id="SSF55856">
    <property type="entry name" value="Cytochrome b5-like heme/steroid binding domain"/>
    <property type="match status" value="1"/>
</dbReference>
<comment type="subcellular location">
    <subcellularLocation>
        <location evidence="3">Endoplasmic reticulum membrane</location>
        <topology evidence="3">Multi-pass membrane protein</topology>
    </subcellularLocation>
    <subcellularLocation>
        <location evidence="2">Microsome membrane</location>
        <topology evidence="2">Multi-pass membrane protein</topology>
    </subcellularLocation>
</comment>
<evidence type="ECO:0000256" key="14">
    <source>
        <dbReference type="ARBA" id="ARBA00022919"/>
    </source>
</evidence>
<comment type="similarity">
    <text evidence="5">Belongs to the sterol desaturase family. SCS7 subfamily.</text>
</comment>
<dbReference type="KEGG" id="elk:111153000"/>
<comment type="caution">
    <text evidence="30">Lacks conserved residue(s) required for the propagation of feature annotation.</text>
</comment>
<dbReference type="FunFam" id="3.10.120.10:FF:000011">
    <property type="entry name" value="Fatty acid 2-hydroxylase"/>
    <property type="match status" value="1"/>
</dbReference>
<evidence type="ECO:0000256" key="6">
    <source>
        <dbReference type="ARBA" id="ARBA00022516"/>
    </source>
</evidence>
<evidence type="ECO:0000256" key="21">
    <source>
        <dbReference type="ARBA" id="ARBA00050698"/>
    </source>
</evidence>
<evidence type="ECO:0000256" key="3">
    <source>
        <dbReference type="ARBA" id="ARBA00004477"/>
    </source>
</evidence>
<dbReference type="AlphaFoldDB" id="A0A2Y9K2T1"/>
<dbReference type="PANTHER" id="PTHR12863:SF1">
    <property type="entry name" value="FATTY ACID 2-HYDROXYLASE"/>
    <property type="match status" value="1"/>
</dbReference>
<dbReference type="InterPro" id="IPR014430">
    <property type="entry name" value="Scs7"/>
</dbReference>
<comment type="catalytic activity">
    <reaction evidence="21">
        <text>docosanoate + 2 Fe(II)-[cytochrome b5] + O2 + 2 H(+) = 2-hydroxydocosanoate + 2 Fe(III)-[cytochrome b5] + H2O</text>
        <dbReference type="Rhea" id="RHEA:39819"/>
        <dbReference type="Rhea" id="RHEA-COMP:10438"/>
        <dbReference type="Rhea" id="RHEA-COMP:10439"/>
        <dbReference type="ChEBI" id="CHEBI:15377"/>
        <dbReference type="ChEBI" id="CHEBI:15378"/>
        <dbReference type="ChEBI" id="CHEBI:15379"/>
        <dbReference type="ChEBI" id="CHEBI:23858"/>
        <dbReference type="ChEBI" id="CHEBI:29033"/>
        <dbReference type="ChEBI" id="CHEBI:29034"/>
        <dbReference type="ChEBI" id="CHEBI:76722"/>
    </reaction>
    <physiologicalReaction direction="left-to-right" evidence="21">
        <dbReference type="Rhea" id="RHEA:39820"/>
    </physiologicalReaction>
</comment>
<comment type="cofactor">
    <cofactor evidence="1">
        <name>Zn(2+)</name>
        <dbReference type="ChEBI" id="CHEBI:29105"/>
    </cofactor>
</comment>
<evidence type="ECO:0000256" key="18">
    <source>
        <dbReference type="ARBA" id="ARBA00023098"/>
    </source>
</evidence>
<evidence type="ECO:0000256" key="22">
    <source>
        <dbReference type="ARBA" id="ARBA00051519"/>
    </source>
</evidence>
<keyword evidence="19 30" id="KW-0472">Membrane</keyword>
<comment type="catalytic activity">
    <reaction evidence="24">
        <text>hexadecanoate + 2 Fe(II)-[cytochrome b5] + O2 + 2 H(+) = (R)-2-hydroxyhexadecanoate + 2 Fe(III)-[cytochrome b5] + H2O</text>
        <dbReference type="Rhea" id="RHEA:38551"/>
        <dbReference type="Rhea" id="RHEA-COMP:10438"/>
        <dbReference type="Rhea" id="RHEA-COMP:10439"/>
        <dbReference type="ChEBI" id="CHEBI:7896"/>
        <dbReference type="ChEBI" id="CHEBI:15377"/>
        <dbReference type="ChEBI" id="CHEBI:15378"/>
        <dbReference type="ChEBI" id="CHEBI:15379"/>
        <dbReference type="ChEBI" id="CHEBI:29033"/>
        <dbReference type="ChEBI" id="CHEBI:29034"/>
        <dbReference type="ChEBI" id="CHEBI:75927"/>
    </reaction>
    <physiologicalReaction direction="left-to-right" evidence="24">
        <dbReference type="Rhea" id="RHEA:38552"/>
    </physiologicalReaction>
</comment>
<evidence type="ECO:0000256" key="23">
    <source>
        <dbReference type="ARBA" id="ARBA00051625"/>
    </source>
</evidence>
<feature type="transmembrane region" description="Helical" evidence="30">
    <location>
        <begin position="424"/>
        <end position="444"/>
    </location>
</feature>
<evidence type="ECO:0000256" key="19">
    <source>
        <dbReference type="ARBA" id="ARBA00023136"/>
    </source>
</evidence>
<keyword evidence="7 30" id="KW-0349">Heme</keyword>
<evidence type="ECO:0000256" key="15">
    <source>
        <dbReference type="ARBA" id="ARBA00022989"/>
    </source>
</evidence>
<dbReference type="PROSITE" id="PS00191">
    <property type="entry name" value="CYTOCHROME_B5_1"/>
    <property type="match status" value="1"/>
</dbReference>
<protein>
    <recommendedName>
        <fullName evidence="28">Fatty acid 2-hydroxylase</fullName>
    </recommendedName>
    <alternativeName>
        <fullName evidence="29">Fatty acid alpha-hydroxylase</fullName>
    </alternativeName>
</protein>
<dbReference type="GO" id="GO:0020037">
    <property type="term" value="F:heme binding"/>
    <property type="evidence" value="ECO:0007669"/>
    <property type="project" value="UniProtKB-UniRule"/>
</dbReference>
<comment type="catalytic activity">
    <reaction evidence="23">
        <text>octadecanoate + 2 Fe(II)-[cytochrome b5] + O2 + 2 H(+) = (R)-2-hydroxyoctadecanoate + 2 Fe(III)-[cytochrome b5] + H2O</text>
        <dbReference type="Rhea" id="RHEA:39815"/>
        <dbReference type="Rhea" id="RHEA-COMP:10438"/>
        <dbReference type="Rhea" id="RHEA-COMP:10439"/>
        <dbReference type="ChEBI" id="CHEBI:15377"/>
        <dbReference type="ChEBI" id="CHEBI:15378"/>
        <dbReference type="ChEBI" id="CHEBI:15379"/>
        <dbReference type="ChEBI" id="CHEBI:25629"/>
        <dbReference type="ChEBI" id="CHEBI:29033"/>
        <dbReference type="ChEBI" id="CHEBI:29034"/>
        <dbReference type="ChEBI" id="CHEBI:57562"/>
    </reaction>
    <physiologicalReaction direction="left-to-right" evidence="23">
        <dbReference type="Rhea" id="RHEA:39816"/>
    </physiologicalReaction>
</comment>
<feature type="transmembrane region" description="Helical" evidence="30">
    <location>
        <begin position="294"/>
        <end position="314"/>
    </location>
</feature>
<evidence type="ECO:0000256" key="1">
    <source>
        <dbReference type="ARBA" id="ARBA00001947"/>
    </source>
</evidence>
<dbReference type="PROSITE" id="PS50255">
    <property type="entry name" value="CYTOCHROME_B5_2"/>
    <property type="match status" value="1"/>
</dbReference>
<keyword evidence="18" id="KW-0443">Lipid metabolism</keyword>
<feature type="transmembrane region" description="Helical" evidence="30">
    <location>
        <begin position="396"/>
        <end position="418"/>
    </location>
</feature>
<comment type="pathway">
    <text evidence="4">Lipid metabolism; fatty acid metabolism.</text>
</comment>
<dbReference type="GO" id="GO:0006633">
    <property type="term" value="P:fatty acid biosynthetic process"/>
    <property type="evidence" value="ECO:0007669"/>
    <property type="project" value="UniProtKB-KW"/>
</dbReference>
<evidence type="ECO:0000313" key="33">
    <source>
        <dbReference type="Proteomes" id="UP000248482"/>
    </source>
</evidence>
<dbReference type="GeneID" id="111153000"/>
<feature type="transmembrane region" description="Helical" evidence="30">
    <location>
        <begin position="334"/>
        <end position="359"/>
    </location>
</feature>
<keyword evidence="33" id="KW-1185">Reference proteome</keyword>
<keyword evidence="6" id="KW-0444">Lipid biosynthesis</keyword>
<evidence type="ECO:0000256" key="31">
    <source>
        <dbReference type="SAM" id="MobiDB-lite"/>
    </source>
</evidence>
<feature type="region of interest" description="Disordered" evidence="31">
    <location>
        <begin position="45"/>
        <end position="88"/>
    </location>
</feature>